<evidence type="ECO:0000313" key="8">
    <source>
        <dbReference type="Proteomes" id="UP000257200"/>
    </source>
</evidence>
<keyword evidence="3" id="KW-0677">Repeat</keyword>
<feature type="compositionally biased region" description="Polar residues" evidence="4">
    <location>
        <begin position="641"/>
        <end position="656"/>
    </location>
</feature>
<dbReference type="InterPro" id="IPR011993">
    <property type="entry name" value="PH-like_dom_sf"/>
</dbReference>
<dbReference type="GO" id="GO:0007268">
    <property type="term" value="P:chemical synaptic transmission"/>
    <property type="evidence" value="ECO:0007669"/>
    <property type="project" value="TreeGrafter"/>
</dbReference>
<reference evidence="7" key="1">
    <citation type="submission" date="2025-08" db="UniProtKB">
        <authorList>
            <consortium name="Ensembl"/>
        </authorList>
    </citation>
    <scope>IDENTIFICATION</scope>
</reference>
<feature type="region of interest" description="Disordered" evidence="4">
    <location>
        <begin position="859"/>
        <end position="889"/>
    </location>
</feature>
<evidence type="ECO:0000313" key="7">
    <source>
        <dbReference type="Ensembl" id="ENSAPOP00000015537.1"/>
    </source>
</evidence>
<reference evidence="7" key="2">
    <citation type="submission" date="2025-09" db="UniProtKB">
        <authorList>
            <consortium name="Ensembl"/>
        </authorList>
    </citation>
    <scope>IDENTIFICATION</scope>
</reference>
<dbReference type="CDD" id="cd06720">
    <property type="entry name" value="PDZ1_APBA1_3-like"/>
    <property type="match status" value="1"/>
</dbReference>
<dbReference type="SMART" id="SM00462">
    <property type="entry name" value="PTB"/>
    <property type="match status" value="1"/>
</dbReference>
<feature type="compositionally biased region" description="Acidic residues" evidence="4">
    <location>
        <begin position="393"/>
        <end position="409"/>
    </location>
</feature>
<feature type="compositionally biased region" description="Acidic residues" evidence="4">
    <location>
        <begin position="300"/>
        <end position="327"/>
    </location>
</feature>
<accession>A0A3Q1FI29</accession>
<keyword evidence="8" id="KW-1185">Reference proteome</keyword>
<dbReference type="FunFam" id="2.30.29.30:FF:000044">
    <property type="entry name" value="amyloid beta A4 precursor protein-binding family A member 1"/>
    <property type="match status" value="1"/>
</dbReference>
<feature type="compositionally biased region" description="Basic and acidic residues" evidence="4">
    <location>
        <begin position="267"/>
        <end position="278"/>
    </location>
</feature>
<dbReference type="SUPFAM" id="SSF50156">
    <property type="entry name" value="PDZ domain-like"/>
    <property type="match status" value="2"/>
</dbReference>
<name>A0A3Q1FI29_9TELE</name>
<dbReference type="GO" id="GO:0001540">
    <property type="term" value="F:amyloid-beta binding"/>
    <property type="evidence" value="ECO:0007669"/>
    <property type="project" value="TreeGrafter"/>
</dbReference>
<dbReference type="PROSITE" id="PS50106">
    <property type="entry name" value="PDZ"/>
    <property type="match status" value="2"/>
</dbReference>
<protein>
    <submittedName>
        <fullName evidence="7">Amyloid beta A4 precursor protein-binding family A member 1-like</fullName>
    </submittedName>
</protein>
<feature type="region of interest" description="Disordered" evidence="4">
    <location>
        <begin position="1"/>
        <end position="602"/>
    </location>
</feature>
<evidence type="ECO:0000259" key="6">
    <source>
        <dbReference type="PROSITE" id="PS50106"/>
    </source>
</evidence>
<feature type="compositionally biased region" description="Basic residues" evidence="4">
    <location>
        <begin position="57"/>
        <end position="88"/>
    </location>
</feature>
<evidence type="ECO:0000256" key="3">
    <source>
        <dbReference type="ARBA" id="ARBA00022737"/>
    </source>
</evidence>
<dbReference type="CDD" id="cd06793">
    <property type="entry name" value="PDZ2_APBA1_3-like"/>
    <property type="match status" value="1"/>
</dbReference>
<dbReference type="AlphaFoldDB" id="A0A3Q1FI29"/>
<dbReference type="PROSITE" id="PS01179">
    <property type="entry name" value="PID"/>
    <property type="match status" value="1"/>
</dbReference>
<feature type="compositionally biased region" description="Polar residues" evidence="4">
    <location>
        <begin position="560"/>
        <end position="578"/>
    </location>
</feature>
<dbReference type="GO" id="GO:0043197">
    <property type="term" value="C:dendritic spine"/>
    <property type="evidence" value="ECO:0007669"/>
    <property type="project" value="TreeGrafter"/>
</dbReference>
<dbReference type="PANTHER" id="PTHR12345">
    <property type="entry name" value="SYNTENIN RELATED"/>
    <property type="match status" value="1"/>
</dbReference>
<dbReference type="GeneTree" id="ENSGT00940000156820"/>
<dbReference type="GO" id="GO:0005737">
    <property type="term" value="C:cytoplasm"/>
    <property type="evidence" value="ECO:0007669"/>
    <property type="project" value="TreeGrafter"/>
</dbReference>
<dbReference type="Proteomes" id="UP000257200">
    <property type="component" value="Unplaced"/>
</dbReference>
<dbReference type="Pfam" id="PF00595">
    <property type="entry name" value="PDZ"/>
    <property type="match status" value="2"/>
</dbReference>
<feature type="compositionally biased region" description="Low complexity" evidence="4">
    <location>
        <begin position="410"/>
        <end position="423"/>
    </location>
</feature>
<dbReference type="CDD" id="cd22578">
    <property type="entry name" value="Mint1_CID"/>
    <property type="match status" value="1"/>
</dbReference>
<dbReference type="InterPro" id="IPR001478">
    <property type="entry name" value="PDZ"/>
</dbReference>
<dbReference type="FunCoup" id="A0A3Q1FI29">
    <property type="interactions" value="1"/>
</dbReference>
<organism evidence="7 8">
    <name type="scientific">Acanthochromis polyacanthus</name>
    <name type="common">spiny chromis</name>
    <dbReference type="NCBI Taxonomy" id="80966"/>
    <lineage>
        <taxon>Eukaryota</taxon>
        <taxon>Metazoa</taxon>
        <taxon>Chordata</taxon>
        <taxon>Craniata</taxon>
        <taxon>Vertebrata</taxon>
        <taxon>Euteleostomi</taxon>
        <taxon>Actinopterygii</taxon>
        <taxon>Neopterygii</taxon>
        <taxon>Teleostei</taxon>
        <taxon>Neoteleostei</taxon>
        <taxon>Acanthomorphata</taxon>
        <taxon>Ovalentaria</taxon>
        <taxon>Pomacentridae</taxon>
        <taxon>Acanthochromis</taxon>
    </lineage>
</organism>
<feature type="compositionally biased region" description="Basic and acidic residues" evidence="4">
    <location>
        <begin position="468"/>
        <end position="497"/>
    </location>
</feature>
<feature type="domain" description="PID" evidence="5">
    <location>
        <begin position="832"/>
        <end position="1023"/>
    </location>
</feature>
<evidence type="ECO:0000256" key="4">
    <source>
        <dbReference type="SAM" id="MobiDB-lite"/>
    </source>
</evidence>
<keyword evidence="1" id="KW-0813">Transport</keyword>
<keyword evidence="2" id="KW-0597">Phosphoprotein</keyword>
<feature type="compositionally biased region" description="Basic and acidic residues" evidence="4">
    <location>
        <begin position="284"/>
        <end position="296"/>
    </location>
</feature>
<feature type="compositionally biased region" description="Acidic residues" evidence="4">
    <location>
        <begin position="237"/>
        <end position="257"/>
    </location>
</feature>
<feature type="domain" description="PDZ" evidence="6">
    <location>
        <begin position="1127"/>
        <end position="1203"/>
    </location>
</feature>
<feature type="region of interest" description="Disordered" evidence="4">
    <location>
        <begin position="615"/>
        <end position="807"/>
    </location>
</feature>
<dbReference type="GO" id="GO:0005886">
    <property type="term" value="C:plasma membrane"/>
    <property type="evidence" value="ECO:0007669"/>
    <property type="project" value="TreeGrafter"/>
</dbReference>
<dbReference type="Gene3D" id="2.30.42.10">
    <property type="match status" value="2"/>
</dbReference>
<evidence type="ECO:0000259" key="5">
    <source>
        <dbReference type="PROSITE" id="PS01179"/>
    </source>
</evidence>
<dbReference type="FunFam" id="2.30.42.10:FF:000007">
    <property type="entry name" value="Amyloid beta A4 protein-binding family A member"/>
    <property type="match status" value="1"/>
</dbReference>
<dbReference type="Gene3D" id="2.30.29.30">
    <property type="entry name" value="Pleckstrin-homology domain (PH domain)/Phosphotyrosine-binding domain (PTB)"/>
    <property type="match status" value="1"/>
</dbReference>
<evidence type="ECO:0000256" key="1">
    <source>
        <dbReference type="ARBA" id="ARBA00022448"/>
    </source>
</evidence>
<dbReference type="InParanoid" id="A0A3Q1FI29"/>
<dbReference type="SUPFAM" id="SSF50729">
    <property type="entry name" value="PH domain-like"/>
    <property type="match status" value="1"/>
</dbReference>
<feature type="domain" description="PDZ" evidence="6">
    <location>
        <begin position="1036"/>
        <end position="1121"/>
    </location>
</feature>
<dbReference type="InterPro" id="IPR006020">
    <property type="entry name" value="PTB/PI_dom"/>
</dbReference>
<dbReference type="CDD" id="cd01208">
    <property type="entry name" value="PTB_X11"/>
    <property type="match status" value="1"/>
</dbReference>
<dbReference type="Ensembl" id="ENSAPOT00000024286.1">
    <property type="protein sequence ID" value="ENSAPOP00000015537.1"/>
    <property type="gene ID" value="ENSAPOG00000000505.1"/>
</dbReference>
<sequence length="1217" mass="136359">MSHKYQGEVTGEAGEDHKAAAVPQRSRQPNGTSGDPPVRRSWRPCQMLNQDGELDPHHHHHHHHHHPPHHHHHHGHAGRGPPRHRRRPPSGQGHSQAQSPGAGPAAVVPSRPDGGESPDAQPRPVQQHRPAVTRYRRHGDPNPRLRNHRQQQPFREVQDSSPGVEDRESPAEVQQRSSADPVVDRSQGTGSPHQTPVAVVTPTPLSPATATNNDQLHPQHDAPAAEEDLQEHKVEHEEEAEEVKEDVEQEQVVDEADCSAIDPSSCNRDKELEEFTEKVEEDQQEVRDNVKEDQQKVIDNVEEDQEEVRDNVEEDQEEVRDNVEEDPAAQGSEITDLCSDTESAASLSMDGPLHSPPPLQSPTPPSSPDVPPFPQLDHFSEEPSMSPIPDNDLLPEEEEEEDDEDEDCSESCSLSHSTSCSESYPKTYADFYTESHQKSYSKPVYESYSEPKPHPNSFPEPLKTSYPELHREPRRQSGRRSEAPQEPPTSHRQENVHRGAPHSPNKGSHHAPRQGRDRGSHHSPLDRSVGCRLHHYDGQSDGEGSSADQSPVPKSRRQTPKQTETQARTSTFGQSSSGEAHDERHVVGFSGEEGPKGSGDAISLAIKDIKEAIEGVKTKTVRSPYTPDQPVEPIWVMRQEVSPTEDSYPLQTPTGHSSPHSPSQSASESPSRYASQPVRDPVSPLRAESSRAVNHQHYHQQQPQNNHHHQREVARPPQTYAQQQPYPHLPPNQHPQCQHQQQHQQQQHLPPQQHQQQQHRPPQQHQQQQHLPPQQHQQQHQQHLPPQQQPRTQVQPQSPPQKPSVQEIRRSLPPFPTFVDVPGPCDPEDLIDGIIFAATYLGCTHLLSERTPTKSARMQQAQEAMSRVRAAQKQAKNRKKSPDGEVPSTAEVDLFMSTQRIKVLNADTQESLMDLPLRTISYIADIGNMVVLMARGKMVRSRSAQENLDHTAEQTTMNHDDRRLYRMICHVFESEDAQLIAQSIGQSFSVAYQEFLRANGIDPEDLSQREYSDLLNTQDMYNDDLIHFSKSENCRDVYIEKQKGEILGVVIVESGWGSILPTVIIASMMHAGPAEKSGRLNIGDQIMTINGTSLVGLPLSTCQSIIKGLKSQSRIKMNIVRCPPVTMVLIRRPDLRYQLGFSVQNGIICSLMRGGIAERGGVRVGHRIIEINSQSVVATPHEKIVQILSNAMGEIHMKTMPAAMYRLLTAQEQPVYI</sequence>
<evidence type="ECO:0000256" key="2">
    <source>
        <dbReference type="ARBA" id="ARBA00022553"/>
    </source>
</evidence>
<dbReference type="InterPro" id="IPR036034">
    <property type="entry name" value="PDZ_sf"/>
</dbReference>
<dbReference type="PANTHER" id="PTHR12345:SF14">
    <property type="entry name" value="AMYLOID-BETA A4 PRECURSOR PROTEIN-BINDING FAMILY A MEMBER 1"/>
    <property type="match status" value="1"/>
</dbReference>
<feature type="compositionally biased region" description="Low complexity" evidence="4">
    <location>
        <begin position="716"/>
        <end position="726"/>
    </location>
</feature>
<dbReference type="InterPro" id="IPR051230">
    <property type="entry name" value="APP-Binding"/>
</dbReference>
<dbReference type="Pfam" id="PF00640">
    <property type="entry name" value="PID"/>
    <property type="match status" value="1"/>
</dbReference>
<dbReference type="SMART" id="SM00228">
    <property type="entry name" value="PDZ"/>
    <property type="match status" value="2"/>
</dbReference>
<feature type="compositionally biased region" description="Low complexity" evidence="4">
    <location>
        <begin position="734"/>
        <end position="796"/>
    </location>
</feature>
<feature type="compositionally biased region" description="Low complexity" evidence="4">
    <location>
        <begin position="657"/>
        <end position="671"/>
    </location>
</feature>
<proteinExistence type="predicted"/>
<feature type="compositionally biased region" description="Basic and acidic residues" evidence="4">
    <location>
        <begin position="514"/>
        <end position="525"/>
    </location>
</feature>
<dbReference type="STRING" id="80966.ENSAPOP00000015537"/>
<feature type="compositionally biased region" description="Polar residues" evidence="4">
    <location>
        <begin position="206"/>
        <end position="216"/>
    </location>
</feature>
<feature type="compositionally biased region" description="Pro residues" evidence="4">
    <location>
        <begin position="354"/>
        <end position="374"/>
    </location>
</feature>
<dbReference type="FunFam" id="2.30.42.10:FF:000017">
    <property type="entry name" value="Amyloid beta A4 protein-binding family A member 1"/>
    <property type="match status" value="1"/>
</dbReference>